<dbReference type="EMBL" id="UINC01001340">
    <property type="protein sequence ID" value="SUZ78085.1"/>
    <property type="molecule type" value="Genomic_DNA"/>
</dbReference>
<feature type="transmembrane region" description="Helical" evidence="1">
    <location>
        <begin position="481"/>
        <end position="498"/>
    </location>
</feature>
<dbReference type="InterPro" id="IPR018580">
    <property type="entry name" value="Uncharacterised_YfhO"/>
</dbReference>
<evidence type="ECO:0008006" key="3">
    <source>
        <dbReference type="Google" id="ProtNLM"/>
    </source>
</evidence>
<organism evidence="2">
    <name type="scientific">marine metagenome</name>
    <dbReference type="NCBI Taxonomy" id="408172"/>
    <lineage>
        <taxon>unclassified sequences</taxon>
        <taxon>metagenomes</taxon>
        <taxon>ecological metagenomes</taxon>
    </lineage>
</organism>
<feature type="transmembrane region" description="Helical" evidence="1">
    <location>
        <begin position="401"/>
        <end position="422"/>
    </location>
</feature>
<feature type="transmembrane region" description="Helical" evidence="1">
    <location>
        <begin position="127"/>
        <end position="147"/>
    </location>
</feature>
<feature type="transmembrane region" description="Helical" evidence="1">
    <location>
        <begin position="92"/>
        <end position="115"/>
    </location>
</feature>
<feature type="transmembrane region" description="Helical" evidence="1">
    <location>
        <begin position="9"/>
        <end position="29"/>
    </location>
</feature>
<evidence type="ECO:0000256" key="1">
    <source>
        <dbReference type="SAM" id="Phobius"/>
    </source>
</evidence>
<protein>
    <recommendedName>
        <fullName evidence="3">Membrane protein 6-pyruvoyl-tetrahydropterin synthase-related domain-containing protein</fullName>
    </recommendedName>
</protein>
<gene>
    <name evidence="2" type="ORF">METZ01_LOCUS30939</name>
</gene>
<dbReference type="PANTHER" id="PTHR38454">
    <property type="entry name" value="INTEGRAL MEMBRANE PROTEIN-RELATED"/>
    <property type="match status" value="1"/>
</dbReference>
<feature type="transmembrane region" description="Helical" evidence="1">
    <location>
        <begin position="304"/>
        <end position="322"/>
    </location>
</feature>
<name>A0A381QFG9_9ZZZZ</name>
<feature type="transmembrane region" description="Helical" evidence="1">
    <location>
        <begin position="329"/>
        <end position="349"/>
    </location>
</feature>
<keyword evidence="1" id="KW-0472">Membrane</keyword>
<accession>A0A381QFG9</accession>
<keyword evidence="1" id="KW-1133">Transmembrane helix</keyword>
<sequence>MRMDWKNPVVIVSGLMLVIISVLFEPVIFGGKTFGSPDSLSPKAIGIALNDLSEKSGELPQWQPWVFSGMPSAEAFTNISKLYFPEYLFKLFFLPGMLIQLFHLLFAGIGAFLLLRHFKCSDWAAGLGAIAFMITPYMVTMVVFGHGSQMMTAAYIPWVFWLTVRLYQNTNFSDTGWLAVLLGFQLQRGHAQIAYYTWMLIGAYSLLMLITGLRNSDEKANIGKGFGYFILACLIGVGISLIIFLPAMDYTPFSIRGGSAGGGADYNYATGWSFHPKEIMTFFIPSAFGFGGQPYWGNMPFTDYPNYMGIIILLLAMIGLIHKRELIHWFFIFTSILALFISFGKHFSLVYDLFFNIFPYFNKFRVPHMILIILQFNVAVLAAFGLDELVALKAEIIPKWFWGFAAAVGLAFVGMVLFGSGIESAVRGSFSPPMMQDPRAAQALNNLRWSLWREDAWIMILLSGVFMVMIWLWIKRKVSQHVIVGMIVVSAILDIGIVNHKIIQPSRASGRGSPLISKRAVDRFFQVDEIVQFLLTDKSIYRIYPVGGLFGESRFAAFGLESIGGYHPAKLKRYNTFLAKTGNAAAIPVLRMMNVKYLISPQKINHPELSLVKSGALKSARGDLPIEVYEVNNTLPRAWFVNKTEVVSEEDVWNKIMQPDFDPRHIAYVPNEVSVSSGGQVSITHFEKNIHRITMSTESDGNHFLVLSEVFYPLRWKAKIDGEETQTHIVNGILRGVVVPTGKHTIEFIYDKSAFNKGLTISFVSFVMALGFIGLGYFGNKKS</sequence>
<evidence type="ECO:0000313" key="2">
    <source>
        <dbReference type="EMBL" id="SUZ78085.1"/>
    </source>
</evidence>
<dbReference type="AlphaFoldDB" id="A0A381QFG9"/>
<feature type="transmembrane region" description="Helical" evidence="1">
    <location>
        <begin position="759"/>
        <end position="778"/>
    </location>
</feature>
<feature type="transmembrane region" description="Helical" evidence="1">
    <location>
        <begin position="193"/>
        <end position="213"/>
    </location>
</feature>
<keyword evidence="1" id="KW-0812">Transmembrane</keyword>
<reference evidence="2" key="1">
    <citation type="submission" date="2018-05" db="EMBL/GenBank/DDBJ databases">
        <authorList>
            <person name="Lanie J.A."/>
            <person name="Ng W.-L."/>
            <person name="Kazmierczak K.M."/>
            <person name="Andrzejewski T.M."/>
            <person name="Davidsen T.M."/>
            <person name="Wayne K.J."/>
            <person name="Tettelin H."/>
            <person name="Glass J.I."/>
            <person name="Rusch D."/>
            <person name="Podicherti R."/>
            <person name="Tsui H.-C.T."/>
            <person name="Winkler M.E."/>
        </authorList>
    </citation>
    <scope>NUCLEOTIDE SEQUENCE</scope>
</reference>
<feature type="transmembrane region" description="Helical" evidence="1">
    <location>
        <begin position="225"/>
        <end position="247"/>
    </location>
</feature>
<feature type="transmembrane region" description="Helical" evidence="1">
    <location>
        <begin position="456"/>
        <end position="474"/>
    </location>
</feature>
<dbReference type="PANTHER" id="PTHR38454:SF1">
    <property type="entry name" value="INTEGRAL MEMBRANE PROTEIN"/>
    <property type="match status" value="1"/>
</dbReference>
<feature type="transmembrane region" description="Helical" evidence="1">
    <location>
        <begin position="369"/>
        <end position="389"/>
    </location>
</feature>
<proteinExistence type="predicted"/>